<evidence type="ECO:0000313" key="2">
    <source>
        <dbReference type="EMBL" id="CAH2253998.1"/>
    </source>
</evidence>
<protein>
    <submittedName>
        <fullName evidence="2">Jg9946 protein</fullName>
    </submittedName>
</protein>
<reference evidence="2" key="1">
    <citation type="submission" date="2022-03" db="EMBL/GenBank/DDBJ databases">
        <authorList>
            <person name="Lindestad O."/>
        </authorList>
    </citation>
    <scope>NUCLEOTIDE SEQUENCE</scope>
</reference>
<gene>
    <name evidence="2" type="primary">jg9946</name>
    <name evidence="2" type="ORF">PAEG_LOCUS22598</name>
</gene>
<accession>A0A8S4SBJ2</accession>
<organism evidence="2 3">
    <name type="scientific">Pararge aegeria aegeria</name>
    <dbReference type="NCBI Taxonomy" id="348720"/>
    <lineage>
        <taxon>Eukaryota</taxon>
        <taxon>Metazoa</taxon>
        <taxon>Ecdysozoa</taxon>
        <taxon>Arthropoda</taxon>
        <taxon>Hexapoda</taxon>
        <taxon>Insecta</taxon>
        <taxon>Pterygota</taxon>
        <taxon>Neoptera</taxon>
        <taxon>Endopterygota</taxon>
        <taxon>Lepidoptera</taxon>
        <taxon>Glossata</taxon>
        <taxon>Ditrysia</taxon>
        <taxon>Papilionoidea</taxon>
        <taxon>Nymphalidae</taxon>
        <taxon>Satyrinae</taxon>
        <taxon>Satyrini</taxon>
        <taxon>Parargina</taxon>
        <taxon>Pararge</taxon>
    </lineage>
</organism>
<dbReference type="Proteomes" id="UP000838756">
    <property type="component" value="Unassembled WGS sequence"/>
</dbReference>
<evidence type="ECO:0000313" key="3">
    <source>
        <dbReference type="Proteomes" id="UP000838756"/>
    </source>
</evidence>
<comment type="caution">
    <text evidence="2">The sequence shown here is derived from an EMBL/GenBank/DDBJ whole genome shotgun (WGS) entry which is preliminary data.</text>
</comment>
<proteinExistence type="predicted"/>
<sequence>MRPLMTDLEIQNSAFYRQNNRGNNPFLDNYSTTESDPSMQRIQYTDIRNYANLTTHQLNYINFHSSADRDSLRSCDTDSFRSNPYKTMVPRRRCSSRYGTMIGDTVESWARTAAQQRSNKPLVFGGTYPIDEPTNLPSEPSAPLSKPRENLPIEQSTQNINPIADRSEHTLATSKESVHSPKRIPNIAKRSVASSTELTIDPEAHRRKLRETIEESVEKFEAMLALKGGFKREKSVLTFPIDEPLDWADDDVLPKEDDARYFVTSNKTFDVDEPVTI</sequence>
<keyword evidence="3" id="KW-1185">Reference proteome</keyword>
<dbReference type="AlphaFoldDB" id="A0A8S4SBJ2"/>
<feature type="region of interest" description="Disordered" evidence="1">
    <location>
        <begin position="121"/>
        <end position="149"/>
    </location>
</feature>
<name>A0A8S4SBJ2_9NEOP</name>
<evidence type="ECO:0000256" key="1">
    <source>
        <dbReference type="SAM" id="MobiDB-lite"/>
    </source>
</evidence>
<dbReference type="OrthoDB" id="8918678at2759"/>
<dbReference type="EMBL" id="CAKXAJ010026069">
    <property type="protein sequence ID" value="CAH2253998.1"/>
    <property type="molecule type" value="Genomic_DNA"/>
</dbReference>